<reference evidence="2" key="2">
    <citation type="journal article" date="2021" name="PeerJ">
        <title>Extensive microbial diversity within the chicken gut microbiome revealed by metagenomics and culture.</title>
        <authorList>
            <person name="Gilroy R."/>
            <person name="Ravi A."/>
            <person name="Getino M."/>
            <person name="Pursley I."/>
            <person name="Horton D.L."/>
            <person name="Alikhan N.F."/>
            <person name="Baker D."/>
            <person name="Gharbi K."/>
            <person name="Hall N."/>
            <person name="Watson M."/>
            <person name="Adriaenssens E.M."/>
            <person name="Foster-Nyarko E."/>
            <person name="Jarju S."/>
            <person name="Secka A."/>
            <person name="Antonio M."/>
            <person name="Oren A."/>
            <person name="Chaudhuri R.R."/>
            <person name="La Ragione R."/>
            <person name="Hildebrand F."/>
            <person name="Pallen M.J."/>
        </authorList>
    </citation>
    <scope>NUCLEOTIDE SEQUENCE</scope>
    <source>
        <strain evidence="2">ChiGjej1B1-24693</strain>
    </source>
</reference>
<dbReference type="Proteomes" id="UP000886842">
    <property type="component" value="Unassembled WGS sequence"/>
</dbReference>
<dbReference type="Pfam" id="PF01906">
    <property type="entry name" value="YbjQ_1"/>
    <property type="match status" value="1"/>
</dbReference>
<protein>
    <submittedName>
        <fullName evidence="2">Heavy metal-binding domain-containing protein</fullName>
    </submittedName>
</protein>
<evidence type="ECO:0000256" key="1">
    <source>
        <dbReference type="ARBA" id="ARBA00010751"/>
    </source>
</evidence>
<dbReference type="AlphaFoldDB" id="A0A9D1KLU0"/>
<gene>
    <name evidence="2" type="ORF">IAA98_08470</name>
</gene>
<dbReference type="InterPro" id="IPR002765">
    <property type="entry name" value="UPF0145_YbjQ-like"/>
</dbReference>
<comment type="caution">
    <text evidence="2">The sequence shown here is derived from an EMBL/GenBank/DDBJ whole genome shotgun (WGS) entry which is preliminary data.</text>
</comment>
<comment type="similarity">
    <text evidence="1">Belongs to the UPF0145 family.</text>
</comment>
<name>A0A9D1KLU0_9ACTN</name>
<evidence type="ECO:0000313" key="2">
    <source>
        <dbReference type="EMBL" id="HIT75604.1"/>
    </source>
</evidence>
<sequence>MTTDQVANRTIAASLGEVIGVTVREREIDPKQDPQIAYPAMLLHSRRQAVARMVEMARERGADAVVGLRFDSSEITQDLSEVIAYGTAVRLG</sequence>
<dbReference type="PANTHER" id="PTHR34068:SF2">
    <property type="entry name" value="UPF0145 PROTEIN SCO3412"/>
    <property type="match status" value="1"/>
</dbReference>
<proteinExistence type="inferred from homology"/>
<accession>A0A9D1KLU0</accession>
<dbReference type="Gene3D" id="3.30.110.70">
    <property type="entry name" value="Hypothetical protein apc22750. Chain B"/>
    <property type="match status" value="1"/>
</dbReference>
<dbReference type="EMBL" id="DVLP01000252">
    <property type="protein sequence ID" value="HIT75604.1"/>
    <property type="molecule type" value="Genomic_DNA"/>
</dbReference>
<dbReference type="PANTHER" id="PTHR34068">
    <property type="entry name" value="UPF0145 PROTEIN YBJQ"/>
    <property type="match status" value="1"/>
</dbReference>
<dbReference type="SUPFAM" id="SSF117782">
    <property type="entry name" value="YbjQ-like"/>
    <property type="match status" value="1"/>
</dbReference>
<evidence type="ECO:0000313" key="3">
    <source>
        <dbReference type="Proteomes" id="UP000886842"/>
    </source>
</evidence>
<dbReference type="InterPro" id="IPR035439">
    <property type="entry name" value="UPF0145_dom_sf"/>
</dbReference>
<reference evidence="2" key="1">
    <citation type="submission" date="2020-10" db="EMBL/GenBank/DDBJ databases">
        <authorList>
            <person name="Gilroy R."/>
        </authorList>
    </citation>
    <scope>NUCLEOTIDE SEQUENCE</scope>
    <source>
        <strain evidence="2">ChiGjej1B1-24693</strain>
    </source>
</reference>
<organism evidence="2 3">
    <name type="scientific">Candidatus Avipropionibacterium avicola</name>
    <dbReference type="NCBI Taxonomy" id="2840701"/>
    <lineage>
        <taxon>Bacteria</taxon>
        <taxon>Bacillati</taxon>
        <taxon>Actinomycetota</taxon>
        <taxon>Actinomycetes</taxon>
        <taxon>Propionibacteriales</taxon>
        <taxon>Propionibacteriaceae</taxon>
        <taxon>Propionibacteriaceae incertae sedis</taxon>
        <taxon>Candidatus Avipropionibacterium</taxon>
    </lineage>
</organism>